<sequence length="100" mass="10791">AQFEGFRCGVVLCGGFPRFQILIVSAVGGGCKYIEVQVVNLVLTFGSDGAGVFLRLSSATNYETDLFAYSFSRSIVGAKLPLAASCKQDQQSLHPKHVFR</sequence>
<dbReference type="EMBL" id="JARFID010000709">
    <property type="protein sequence ID" value="MDE8698097.1"/>
    <property type="molecule type" value="Genomic_DNA"/>
</dbReference>
<dbReference type="RefSeq" id="WP_275203071.1">
    <property type="nucleotide sequence ID" value="NZ_JARFID010000709.1"/>
</dbReference>
<feature type="non-terminal residue" evidence="1">
    <location>
        <position position="1"/>
    </location>
</feature>
<reference evidence="1" key="1">
    <citation type="submission" date="2023-03" db="EMBL/GenBank/DDBJ databases">
        <title>DFI Biobank Strains.</title>
        <authorList>
            <person name="Mostad J."/>
            <person name="Paddock L."/>
            <person name="Medina S."/>
            <person name="Waligurski E."/>
            <person name="Barat B."/>
            <person name="Smith R."/>
            <person name="Burgo V."/>
            <person name="Metcalfe C."/>
            <person name="Woodson C."/>
            <person name="Sundararajan A."/>
            <person name="Ramaswamy R."/>
            <person name="Lin H."/>
            <person name="Pamer E.G."/>
        </authorList>
    </citation>
    <scope>NUCLEOTIDE SEQUENCE</scope>
    <source>
        <strain evidence="1">DFI.9.5</strain>
    </source>
</reference>
<proteinExistence type="predicted"/>
<evidence type="ECO:0000313" key="1">
    <source>
        <dbReference type="EMBL" id="MDE8698097.1"/>
    </source>
</evidence>
<evidence type="ECO:0000313" key="2">
    <source>
        <dbReference type="Proteomes" id="UP001221924"/>
    </source>
</evidence>
<organism evidence="1 2">
    <name type="scientific">Bacteroides cellulosilyticus</name>
    <dbReference type="NCBI Taxonomy" id="246787"/>
    <lineage>
        <taxon>Bacteria</taxon>
        <taxon>Pseudomonadati</taxon>
        <taxon>Bacteroidota</taxon>
        <taxon>Bacteroidia</taxon>
        <taxon>Bacteroidales</taxon>
        <taxon>Bacteroidaceae</taxon>
        <taxon>Bacteroides</taxon>
    </lineage>
</organism>
<accession>A0AAW6MCT2</accession>
<gene>
    <name evidence="1" type="ORF">PZH42_29355</name>
</gene>
<protein>
    <submittedName>
        <fullName evidence="1">Uncharacterized protein</fullName>
    </submittedName>
</protein>
<feature type="non-terminal residue" evidence="1">
    <location>
        <position position="100"/>
    </location>
</feature>
<dbReference type="Proteomes" id="UP001221924">
    <property type="component" value="Unassembled WGS sequence"/>
</dbReference>
<name>A0AAW6MCT2_9BACE</name>
<dbReference type="AlphaFoldDB" id="A0AAW6MCT2"/>
<comment type="caution">
    <text evidence="1">The sequence shown here is derived from an EMBL/GenBank/DDBJ whole genome shotgun (WGS) entry which is preliminary data.</text>
</comment>